<keyword evidence="2" id="KW-0159">Chromosome partition</keyword>
<comment type="function">
    <text evidence="2">Participates in chromosomal partition during cell division. May act via the formation of a condensin-like complex containing Smc and ScpB that pull DNA away from mid-cell into both cell halves.</text>
</comment>
<dbReference type="EMBL" id="CP000482">
    <property type="protein sequence ID" value="ABK99301.1"/>
    <property type="molecule type" value="Genomic_DNA"/>
</dbReference>
<dbReference type="Gene3D" id="6.10.250.2410">
    <property type="match status" value="1"/>
</dbReference>
<dbReference type="GO" id="GO:0005737">
    <property type="term" value="C:cytoplasm"/>
    <property type="evidence" value="ECO:0007669"/>
    <property type="project" value="UniProtKB-SubCell"/>
</dbReference>
<organism evidence="3 4">
    <name type="scientific">Pelobacter propionicus (strain DSM 2379 / NBRC 103807 / OttBd1)</name>
    <dbReference type="NCBI Taxonomy" id="338966"/>
    <lineage>
        <taxon>Bacteria</taxon>
        <taxon>Pseudomonadati</taxon>
        <taxon>Thermodesulfobacteriota</taxon>
        <taxon>Desulfuromonadia</taxon>
        <taxon>Desulfuromonadales</taxon>
        <taxon>Desulfuromonadaceae</taxon>
        <taxon>Pelobacter</taxon>
    </lineage>
</organism>
<evidence type="ECO:0000256" key="2">
    <source>
        <dbReference type="HAMAP-Rule" id="MF_01805"/>
    </source>
</evidence>
<evidence type="ECO:0000313" key="3">
    <source>
        <dbReference type="EMBL" id="ABK99301.1"/>
    </source>
</evidence>
<dbReference type="HAMAP" id="MF_01805">
    <property type="entry name" value="ScpA"/>
    <property type="match status" value="1"/>
</dbReference>
<gene>
    <name evidence="2" type="primary">scpA</name>
    <name evidence="3" type="ordered locus">Ppro_1688</name>
</gene>
<sequence>MSSTSGQQEENLPLEGFQDVYHVRLDKFDGPLDLLLHLIRKNELDIRDIPIADITRQYLEYIRLMKDLNLDVAGDFLLMASTLLQIKSAMLLPLDEQEQEGDEEADPRAELVRRLLEYQRYKEAGTLMGARALLGREVFTRPFCESEIVAAHQEEGPLELELFDLVDAFRSLLSRIPVESFHEVAAADVLSIADSINEILGLLQEREMIAFDELVRDDFTRERVIVTFLALLELCRLRMIRIYQNRDQGSIWFLPAVVEVADDESVADISAI</sequence>
<keyword evidence="2" id="KW-0132">Cell division</keyword>
<keyword evidence="4" id="KW-1185">Reference proteome</keyword>
<name>A1APN1_PELPD</name>
<dbReference type="Proteomes" id="UP000006732">
    <property type="component" value="Chromosome"/>
</dbReference>
<reference evidence="3 4" key="1">
    <citation type="submission" date="2006-10" db="EMBL/GenBank/DDBJ databases">
        <title>Complete sequence of chromosome of Pelobacter propionicus DSM 2379.</title>
        <authorList>
            <consortium name="US DOE Joint Genome Institute"/>
            <person name="Copeland A."/>
            <person name="Lucas S."/>
            <person name="Lapidus A."/>
            <person name="Barry K."/>
            <person name="Detter J.C."/>
            <person name="Glavina del Rio T."/>
            <person name="Hammon N."/>
            <person name="Israni S."/>
            <person name="Dalin E."/>
            <person name="Tice H."/>
            <person name="Pitluck S."/>
            <person name="Saunders E."/>
            <person name="Brettin T."/>
            <person name="Bruce D."/>
            <person name="Han C."/>
            <person name="Tapia R."/>
            <person name="Schmutz J."/>
            <person name="Larimer F."/>
            <person name="Land M."/>
            <person name="Hauser L."/>
            <person name="Kyrpides N."/>
            <person name="Kim E."/>
            <person name="Lovley D."/>
            <person name="Richardson P."/>
        </authorList>
    </citation>
    <scope>NUCLEOTIDE SEQUENCE [LARGE SCALE GENOMIC DNA]</scope>
    <source>
        <strain evidence="4">DSM 2379 / NBRC 103807 / OttBd1</strain>
    </source>
</reference>
<dbReference type="HOGENOM" id="CLU_038686_3_2_7"/>
<dbReference type="GO" id="GO:0051301">
    <property type="term" value="P:cell division"/>
    <property type="evidence" value="ECO:0007669"/>
    <property type="project" value="UniProtKB-KW"/>
</dbReference>
<keyword evidence="2" id="KW-0131">Cell cycle</keyword>
<dbReference type="GO" id="GO:0007059">
    <property type="term" value="P:chromosome segregation"/>
    <property type="evidence" value="ECO:0007669"/>
    <property type="project" value="UniProtKB-UniRule"/>
</dbReference>
<dbReference type="InterPro" id="IPR023093">
    <property type="entry name" value="ScpA-like_C"/>
</dbReference>
<dbReference type="PANTHER" id="PTHR33969">
    <property type="entry name" value="SEGREGATION AND CONDENSATION PROTEIN A"/>
    <property type="match status" value="1"/>
</dbReference>
<comment type="similarity">
    <text evidence="2">Belongs to the ScpA family.</text>
</comment>
<comment type="subunit">
    <text evidence="2">Component of a cohesin-like complex composed of ScpA, ScpB and the Smc homodimer, in which ScpA and ScpB bind to the head domain of Smc. The presence of the three proteins is required for the association of the complex with DNA.</text>
</comment>
<dbReference type="STRING" id="338966.Ppro_1688"/>
<dbReference type="eggNOG" id="COG1354">
    <property type="taxonomic scope" value="Bacteria"/>
</dbReference>
<dbReference type="InterPro" id="IPR003768">
    <property type="entry name" value="ScpA"/>
</dbReference>
<dbReference type="PANTHER" id="PTHR33969:SF2">
    <property type="entry name" value="SEGREGATION AND CONDENSATION PROTEIN A"/>
    <property type="match status" value="1"/>
</dbReference>
<protein>
    <recommendedName>
        <fullName evidence="1 2">Segregation and condensation protein A</fullName>
    </recommendedName>
</protein>
<proteinExistence type="inferred from homology"/>
<keyword evidence="2" id="KW-0963">Cytoplasm</keyword>
<accession>A1APN1</accession>
<dbReference type="KEGG" id="ppd:Ppro_1688"/>
<dbReference type="GO" id="GO:0006260">
    <property type="term" value="P:DNA replication"/>
    <property type="evidence" value="ECO:0007669"/>
    <property type="project" value="UniProtKB-UniRule"/>
</dbReference>
<comment type="subcellular location">
    <subcellularLocation>
        <location evidence="2">Cytoplasm</location>
    </subcellularLocation>
    <text evidence="2">Associated with two foci at the outer edges of the nucleoid region in young cells, and at four foci within both cell halves in older cells.</text>
</comment>
<evidence type="ECO:0000313" key="4">
    <source>
        <dbReference type="Proteomes" id="UP000006732"/>
    </source>
</evidence>
<evidence type="ECO:0000256" key="1">
    <source>
        <dbReference type="ARBA" id="ARBA00044777"/>
    </source>
</evidence>
<dbReference type="OrthoDB" id="9811016at2"/>
<dbReference type="AlphaFoldDB" id="A1APN1"/>
<dbReference type="Pfam" id="PF02616">
    <property type="entry name" value="SMC_ScpA"/>
    <property type="match status" value="1"/>
</dbReference>
<dbReference type="RefSeq" id="WP_011735578.1">
    <property type="nucleotide sequence ID" value="NC_008609.1"/>
</dbReference>
<dbReference type="Gene3D" id="1.10.10.580">
    <property type="entry name" value="Structural maintenance of chromosome 1. Chain E"/>
    <property type="match status" value="1"/>
</dbReference>